<gene>
    <name evidence="4" type="primary">pstS</name>
    <name evidence="4" type="ORF">A6302_02862</name>
</gene>
<dbReference type="PANTHER" id="PTHR30570">
    <property type="entry name" value="PERIPLASMIC PHOSPHATE BINDING COMPONENT OF PHOSPHATE ABC TRANSPORTER"/>
    <property type="match status" value="1"/>
</dbReference>
<evidence type="ECO:0000259" key="3">
    <source>
        <dbReference type="Pfam" id="PF12849"/>
    </source>
</evidence>
<dbReference type="Pfam" id="PF12849">
    <property type="entry name" value="PBP_like_2"/>
    <property type="match status" value="1"/>
</dbReference>
<dbReference type="SUPFAM" id="SSF53850">
    <property type="entry name" value="Periplasmic binding protein-like II"/>
    <property type="match status" value="1"/>
</dbReference>
<sequence>MKFTSYASAIAIAAATVSFAGVAEARDQIRIVGSSTVFPYTQAVAEQFAASTGGAAPVVESTGTGGGMKIFCGGVGVDQADITGASRAMKKSEFEDCQKNGVTSVTEVLLGYDGLSIAHARSGKSFPLTKAQIFQALASKVEVDGKIVDNPYKMWNEIDASFPAAAITVFGPPPTSGTRDAFVELVMHEGCDTFPAIKALGKEEKAEVCERMRQDGPFIEAGENDNLIVQRLEADPNALGIFGYSFLYENTDKLVGVAIDGVAPSTETIADGSYAVSRPLFVYIKNAHRGVIPGLEEFVTEYTSEEAFGEGGYLSERGLIPLSAEKREAVRAAVAGSTAMEAPNS</sequence>
<evidence type="ECO:0000313" key="4">
    <source>
        <dbReference type="EMBL" id="ODN69822.1"/>
    </source>
</evidence>
<feature type="signal peptide" evidence="2">
    <location>
        <begin position="1"/>
        <end position="20"/>
    </location>
</feature>
<evidence type="ECO:0000256" key="2">
    <source>
        <dbReference type="SAM" id="SignalP"/>
    </source>
</evidence>
<feature type="domain" description="PBP" evidence="3">
    <location>
        <begin position="22"/>
        <end position="306"/>
    </location>
</feature>
<dbReference type="RefSeq" id="WP_069307349.1">
    <property type="nucleotide sequence ID" value="NZ_MCRJ01000072.1"/>
</dbReference>
<dbReference type="EMBL" id="MCRJ01000072">
    <property type="protein sequence ID" value="ODN69822.1"/>
    <property type="molecule type" value="Genomic_DNA"/>
</dbReference>
<comment type="caution">
    <text evidence="4">The sequence shown here is derived from an EMBL/GenBank/DDBJ whole genome shotgun (WGS) entry which is preliminary data.</text>
</comment>
<evidence type="ECO:0000256" key="1">
    <source>
        <dbReference type="ARBA" id="ARBA00022729"/>
    </source>
</evidence>
<keyword evidence="1 2" id="KW-0732">Signal</keyword>
<dbReference type="PATRIC" id="fig|1439726.3.peg.3016"/>
<dbReference type="Proteomes" id="UP000094622">
    <property type="component" value="Unassembled WGS sequence"/>
</dbReference>
<feature type="chain" id="PRO_5009128817" evidence="2">
    <location>
        <begin position="21"/>
        <end position="345"/>
    </location>
</feature>
<organism evidence="4 5">
    <name type="scientific">Methylobrevis pamukkalensis</name>
    <dbReference type="NCBI Taxonomy" id="1439726"/>
    <lineage>
        <taxon>Bacteria</taxon>
        <taxon>Pseudomonadati</taxon>
        <taxon>Pseudomonadota</taxon>
        <taxon>Alphaproteobacteria</taxon>
        <taxon>Hyphomicrobiales</taxon>
        <taxon>Pleomorphomonadaceae</taxon>
        <taxon>Methylobrevis</taxon>
    </lineage>
</organism>
<name>A0A1E3H0K8_9HYPH</name>
<proteinExistence type="predicted"/>
<dbReference type="InterPro" id="IPR024370">
    <property type="entry name" value="PBP_domain"/>
</dbReference>
<protein>
    <submittedName>
        <fullName evidence="4">Phosphate-binding protein PstS</fullName>
    </submittedName>
</protein>
<keyword evidence="5" id="KW-1185">Reference proteome</keyword>
<dbReference type="InterPro" id="IPR050811">
    <property type="entry name" value="Phosphate_ABC_transporter"/>
</dbReference>
<reference evidence="4 5" key="1">
    <citation type="submission" date="2016-07" db="EMBL/GenBank/DDBJ databases">
        <title>Draft Genome Sequence of Methylobrevis pamukkalensis PK2.</title>
        <authorList>
            <person name="Vasilenko O.V."/>
            <person name="Doronina N.V."/>
            <person name="Shmareva M.N."/>
            <person name="Tarlachkov S.V."/>
            <person name="Mustakhimov I."/>
            <person name="Trotsenko Y.A."/>
        </authorList>
    </citation>
    <scope>NUCLEOTIDE SEQUENCE [LARGE SCALE GENOMIC DNA]</scope>
    <source>
        <strain evidence="4 5">PK2</strain>
    </source>
</reference>
<dbReference type="Gene3D" id="3.40.190.10">
    <property type="entry name" value="Periplasmic binding protein-like II"/>
    <property type="match status" value="2"/>
</dbReference>
<dbReference type="AlphaFoldDB" id="A0A1E3H0K8"/>
<dbReference type="OrthoDB" id="9790048at2"/>
<dbReference type="PANTHER" id="PTHR30570:SF1">
    <property type="entry name" value="PHOSPHATE-BINDING PROTEIN PSTS"/>
    <property type="match status" value="1"/>
</dbReference>
<evidence type="ECO:0000313" key="5">
    <source>
        <dbReference type="Proteomes" id="UP000094622"/>
    </source>
</evidence>
<accession>A0A1E3H0K8</accession>